<organism evidence="16 17">
    <name type="scientific">Sphaerobacter thermophilus (strain ATCC 49802 / DSM 20745 / KCCM 41009 / NCIMB 13125 / S 6022)</name>
    <dbReference type="NCBI Taxonomy" id="479434"/>
    <lineage>
        <taxon>Bacteria</taxon>
        <taxon>Pseudomonadati</taxon>
        <taxon>Thermomicrobiota</taxon>
        <taxon>Thermomicrobia</taxon>
        <taxon>Sphaerobacterales</taxon>
        <taxon>Sphaerobacterineae</taxon>
        <taxon>Sphaerobacteraceae</taxon>
        <taxon>Sphaerobacter</taxon>
    </lineage>
</organism>
<dbReference type="OrthoDB" id="9770415at2"/>
<evidence type="ECO:0000259" key="14">
    <source>
        <dbReference type="PROSITE" id="PS50893"/>
    </source>
</evidence>
<dbReference type="PANTHER" id="PTHR43394:SF1">
    <property type="entry name" value="ATP-BINDING CASSETTE SUB-FAMILY B MEMBER 10, MITOCHONDRIAL"/>
    <property type="match status" value="1"/>
</dbReference>
<evidence type="ECO:0000256" key="4">
    <source>
        <dbReference type="ARBA" id="ARBA00022448"/>
    </source>
</evidence>
<dbReference type="GO" id="GO:0005886">
    <property type="term" value="C:plasma membrane"/>
    <property type="evidence" value="ECO:0007669"/>
    <property type="project" value="UniProtKB-SubCell"/>
</dbReference>
<comment type="similarity">
    <text evidence="2">Belongs to the ABC transporter superfamily. Drug exporter-2 (TC 3.A.1.117) family.</text>
</comment>
<feature type="transmembrane region" description="Helical" evidence="13">
    <location>
        <begin position="158"/>
        <end position="176"/>
    </location>
</feature>
<dbReference type="FunFam" id="1.20.1560.10:FF:000011">
    <property type="entry name" value="Multidrug ABC transporter ATP-binding protein"/>
    <property type="match status" value="1"/>
</dbReference>
<dbReference type="SUPFAM" id="SSF90123">
    <property type="entry name" value="ABC transporter transmembrane region"/>
    <property type="match status" value="1"/>
</dbReference>
<dbReference type="InterPro" id="IPR003593">
    <property type="entry name" value="AAA+_ATPase"/>
</dbReference>
<dbReference type="FunCoup" id="D1C306">
    <property type="interactions" value="319"/>
</dbReference>
<keyword evidence="17" id="KW-1185">Reference proteome</keyword>
<keyword evidence="8" id="KW-0067">ATP-binding</keyword>
<dbReference type="Pfam" id="PF00664">
    <property type="entry name" value="ABC_membrane"/>
    <property type="match status" value="1"/>
</dbReference>
<reference evidence="17" key="1">
    <citation type="submission" date="2009-11" db="EMBL/GenBank/DDBJ databases">
        <title>The complete chromosome 1 of Sphaerobacter thermophilus DSM 20745.</title>
        <authorList>
            <person name="Lucas S."/>
            <person name="Copeland A."/>
            <person name="Lapidus A."/>
            <person name="Glavina del Rio T."/>
            <person name="Dalin E."/>
            <person name="Tice H."/>
            <person name="Bruce D."/>
            <person name="Goodwin L."/>
            <person name="Pitluck S."/>
            <person name="Kyrpides N."/>
            <person name="Mavromatis K."/>
            <person name="Ivanova N."/>
            <person name="Mikhailova N."/>
            <person name="LaButti K.M."/>
            <person name="Clum A."/>
            <person name="Sun H.I."/>
            <person name="Brettin T."/>
            <person name="Detter J.C."/>
            <person name="Han C."/>
            <person name="Larimer F."/>
            <person name="Land M."/>
            <person name="Hauser L."/>
            <person name="Markowitz V."/>
            <person name="Cheng J.F."/>
            <person name="Hugenholtz P."/>
            <person name="Woyke T."/>
            <person name="Wu D."/>
            <person name="Steenblock K."/>
            <person name="Schneider S."/>
            <person name="Pukall R."/>
            <person name="Goeker M."/>
            <person name="Klenk H.P."/>
            <person name="Eisen J.A."/>
        </authorList>
    </citation>
    <scope>NUCLEOTIDE SEQUENCE [LARGE SCALE GENOMIC DNA]</scope>
    <source>
        <strain evidence="17">ATCC 49802 / DSM 20745 / S 6022</strain>
    </source>
</reference>
<evidence type="ECO:0000256" key="8">
    <source>
        <dbReference type="ARBA" id="ARBA00022840"/>
    </source>
</evidence>
<keyword evidence="7" id="KW-0547">Nucleotide-binding</keyword>
<dbReference type="EC" id="7.6.2.2" evidence="3"/>
<evidence type="ECO:0000256" key="6">
    <source>
        <dbReference type="ARBA" id="ARBA00022692"/>
    </source>
</evidence>
<gene>
    <name evidence="16" type="ordered locus">Sthe_1188</name>
</gene>
<comment type="subcellular location">
    <subcellularLocation>
        <location evidence="1">Cell membrane</location>
        <topology evidence="1">Multi-pass membrane protein</topology>
    </subcellularLocation>
</comment>
<dbReference type="Gene3D" id="1.20.1560.10">
    <property type="entry name" value="ABC transporter type 1, transmembrane domain"/>
    <property type="match status" value="1"/>
</dbReference>
<dbReference type="KEGG" id="sti:Sthe_1188"/>
<evidence type="ECO:0000256" key="7">
    <source>
        <dbReference type="ARBA" id="ARBA00022741"/>
    </source>
</evidence>
<keyword evidence="9 13" id="KW-1133">Transmembrane helix</keyword>
<evidence type="ECO:0000256" key="12">
    <source>
        <dbReference type="ARBA" id="ARBA00074518"/>
    </source>
</evidence>
<dbReference type="Pfam" id="PF00005">
    <property type="entry name" value="ABC_tran"/>
    <property type="match status" value="1"/>
</dbReference>
<dbReference type="EMBL" id="CP001823">
    <property type="protein sequence ID" value="ACZ38623.1"/>
    <property type="molecule type" value="Genomic_DNA"/>
</dbReference>
<dbReference type="InterPro" id="IPR003439">
    <property type="entry name" value="ABC_transporter-like_ATP-bd"/>
</dbReference>
<evidence type="ECO:0000256" key="13">
    <source>
        <dbReference type="SAM" id="Phobius"/>
    </source>
</evidence>
<name>D1C306_SPHTD</name>
<dbReference type="PROSITE" id="PS00211">
    <property type="entry name" value="ABC_TRANSPORTER_1"/>
    <property type="match status" value="1"/>
</dbReference>
<dbReference type="FunFam" id="3.40.50.300:FF:000221">
    <property type="entry name" value="Multidrug ABC transporter ATP-binding protein"/>
    <property type="match status" value="1"/>
</dbReference>
<dbReference type="GO" id="GO:0008559">
    <property type="term" value="F:ABC-type xenobiotic transporter activity"/>
    <property type="evidence" value="ECO:0007669"/>
    <property type="project" value="UniProtKB-EC"/>
</dbReference>
<keyword evidence="4" id="KW-0813">Transport</keyword>
<comment type="catalytic activity">
    <reaction evidence="11">
        <text>ATP + H2O + xenobioticSide 1 = ADP + phosphate + xenobioticSide 2.</text>
        <dbReference type="EC" id="7.6.2.2"/>
    </reaction>
</comment>
<evidence type="ECO:0000256" key="2">
    <source>
        <dbReference type="ARBA" id="ARBA00006526"/>
    </source>
</evidence>
<feature type="transmembrane region" description="Helical" evidence="13">
    <location>
        <begin position="14"/>
        <end position="34"/>
    </location>
</feature>
<keyword evidence="5" id="KW-1003">Cell membrane</keyword>
<accession>D1C306</accession>
<dbReference type="HOGENOM" id="CLU_000604_84_3_0"/>
<dbReference type="SUPFAM" id="SSF52540">
    <property type="entry name" value="P-loop containing nucleoside triphosphate hydrolases"/>
    <property type="match status" value="1"/>
</dbReference>
<dbReference type="InterPro" id="IPR017871">
    <property type="entry name" value="ABC_transporter-like_CS"/>
</dbReference>
<dbReference type="SMART" id="SM00382">
    <property type="entry name" value="AAA"/>
    <property type="match status" value="1"/>
</dbReference>
<evidence type="ECO:0000256" key="5">
    <source>
        <dbReference type="ARBA" id="ARBA00022475"/>
    </source>
</evidence>
<feature type="domain" description="ABC transporter" evidence="14">
    <location>
        <begin position="335"/>
        <end position="570"/>
    </location>
</feature>
<dbReference type="STRING" id="479434.Sthe_1188"/>
<evidence type="ECO:0000313" key="17">
    <source>
        <dbReference type="Proteomes" id="UP000002027"/>
    </source>
</evidence>
<dbReference type="AlphaFoldDB" id="D1C306"/>
<proteinExistence type="inferred from homology"/>
<feature type="transmembrane region" description="Helical" evidence="13">
    <location>
        <begin position="240"/>
        <end position="260"/>
    </location>
</feature>
<dbReference type="PANTHER" id="PTHR43394">
    <property type="entry name" value="ATP-DEPENDENT PERMEASE MDL1, MITOCHONDRIAL"/>
    <property type="match status" value="1"/>
</dbReference>
<evidence type="ECO:0000256" key="1">
    <source>
        <dbReference type="ARBA" id="ARBA00004651"/>
    </source>
</evidence>
<dbReference type="InterPro" id="IPR036640">
    <property type="entry name" value="ABC1_TM_sf"/>
</dbReference>
<dbReference type="InParanoid" id="D1C306"/>
<dbReference type="GO" id="GO:0005524">
    <property type="term" value="F:ATP binding"/>
    <property type="evidence" value="ECO:0007669"/>
    <property type="project" value="UniProtKB-KW"/>
</dbReference>
<dbReference type="PROSITE" id="PS50929">
    <property type="entry name" value="ABC_TM1F"/>
    <property type="match status" value="1"/>
</dbReference>
<reference evidence="16 17" key="2">
    <citation type="journal article" date="2010" name="Stand. Genomic Sci.">
        <title>Complete genome sequence of Desulfohalobium retbaense type strain (HR(100)).</title>
        <authorList>
            <person name="Spring S."/>
            <person name="Nolan M."/>
            <person name="Lapidus A."/>
            <person name="Glavina Del Rio T."/>
            <person name="Copeland A."/>
            <person name="Tice H."/>
            <person name="Cheng J.F."/>
            <person name="Lucas S."/>
            <person name="Land M."/>
            <person name="Chen F."/>
            <person name="Bruce D."/>
            <person name="Goodwin L."/>
            <person name="Pitluck S."/>
            <person name="Ivanova N."/>
            <person name="Mavromatis K."/>
            <person name="Mikhailova N."/>
            <person name="Pati A."/>
            <person name="Chen A."/>
            <person name="Palaniappan K."/>
            <person name="Hauser L."/>
            <person name="Chang Y.J."/>
            <person name="Jeffries C.D."/>
            <person name="Munk C."/>
            <person name="Kiss H."/>
            <person name="Chain P."/>
            <person name="Han C."/>
            <person name="Brettin T."/>
            <person name="Detter J.C."/>
            <person name="Schuler E."/>
            <person name="Goker M."/>
            <person name="Rohde M."/>
            <person name="Bristow J."/>
            <person name="Eisen J.A."/>
            <person name="Markowitz V."/>
            <person name="Hugenholtz P."/>
            <person name="Kyrpides N.C."/>
            <person name="Klenk H.P."/>
        </authorList>
    </citation>
    <scope>NUCLEOTIDE SEQUENCE [LARGE SCALE GENOMIC DNA]</scope>
    <source>
        <strain evidence="17">ATCC 49802 / DSM 20745 / S 6022</strain>
    </source>
</reference>
<dbReference type="GO" id="GO:0016887">
    <property type="term" value="F:ATP hydrolysis activity"/>
    <property type="evidence" value="ECO:0007669"/>
    <property type="project" value="InterPro"/>
</dbReference>
<dbReference type="GO" id="GO:0015421">
    <property type="term" value="F:ABC-type oligopeptide transporter activity"/>
    <property type="evidence" value="ECO:0007669"/>
    <property type="project" value="TreeGrafter"/>
</dbReference>
<evidence type="ECO:0000256" key="10">
    <source>
        <dbReference type="ARBA" id="ARBA00023136"/>
    </source>
</evidence>
<dbReference type="InterPro" id="IPR039421">
    <property type="entry name" value="Type_1_exporter"/>
</dbReference>
<dbReference type="Proteomes" id="UP000002027">
    <property type="component" value="Chromosome 1"/>
</dbReference>
<dbReference type="InterPro" id="IPR027417">
    <property type="entry name" value="P-loop_NTPase"/>
</dbReference>
<sequence length="583" mass="64855">MAILQRILAYLRPYWRRVTVAYVALLIGTAMQLAVPRLVEYVIDSGLVAADLRVVTLGAVAIVAAGLLQGAFTFVRSYLFTFLAEQVAFDIRNDLYRHLQALPFSFFDRAHTGQLMSRATEDVNSIRRFLMFSLRSLVQSAGMLIVVSIILFATHWRLALLSLSVMPLLAWTAIHFGRTIRPMFLAVQQQFGVMTNVLQENLAGARVVRAFAREEDERAKFDQAIQRLYERSMDTVRRSAFYFPLMTLLSSLGLALILWYGGRQVALGNLSIGKLTAFYFYLAMLSQPIRLLGWVVNSLARALASGERIFEVLDTRPAIASPPNAVRLTPIEGHVSFEHVWVRYPGANEDALADVTFTAEPGQRIALLGKPGSGKSTLTALIPRFYDVTAGAVCIDGVDVRDLDLEVLRRQVGVVLQDTFLFGVSIRENIAYGRPDATDEEIEAAARAAQAHDFITALPQGYDTVVGERGVSLSGGQKQRVALARALVMDPRILILDDATSNVDTETEHTIQRALDELMVGRTTFIIAHRLVTLKRADLILVFDRGRIVERGTHETLLRNGGLYAEIYDLQLRDQEDLAEVAD</sequence>
<evidence type="ECO:0000259" key="15">
    <source>
        <dbReference type="PROSITE" id="PS50929"/>
    </source>
</evidence>
<keyword evidence="6 13" id="KW-0812">Transmembrane</keyword>
<dbReference type="eggNOG" id="COG1132">
    <property type="taxonomic scope" value="Bacteria"/>
</dbReference>
<protein>
    <recommendedName>
        <fullName evidence="12">Multidrug resistance-like ATP-binding protein MdlA</fullName>
        <ecNumber evidence="3">7.6.2.2</ecNumber>
    </recommendedName>
</protein>
<dbReference type="InterPro" id="IPR011527">
    <property type="entry name" value="ABC1_TM_dom"/>
</dbReference>
<keyword evidence="10 13" id="KW-0472">Membrane</keyword>
<evidence type="ECO:0000256" key="9">
    <source>
        <dbReference type="ARBA" id="ARBA00022989"/>
    </source>
</evidence>
<dbReference type="Gene3D" id="3.40.50.300">
    <property type="entry name" value="P-loop containing nucleotide triphosphate hydrolases"/>
    <property type="match status" value="1"/>
</dbReference>
<dbReference type="CDD" id="cd18542">
    <property type="entry name" value="ABC_6TM_YknU_like"/>
    <property type="match status" value="1"/>
</dbReference>
<feature type="transmembrane region" description="Helical" evidence="13">
    <location>
        <begin position="54"/>
        <end position="75"/>
    </location>
</feature>
<feature type="domain" description="ABC transmembrane type-1" evidence="15">
    <location>
        <begin position="23"/>
        <end position="301"/>
    </location>
</feature>
<dbReference type="PROSITE" id="PS50893">
    <property type="entry name" value="ABC_TRANSPORTER_2"/>
    <property type="match status" value="1"/>
</dbReference>
<evidence type="ECO:0000256" key="11">
    <source>
        <dbReference type="ARBA" id="ARBA00034018"/>
    </source>
</evidence>
<dbReference type="RefSeq" id="WP_012871670.1">
    <property type="nucleotide sequence ID" value="NC_013523.1"/>
</dbReference>
<evidence type="ECO:0000313" key="16">
    <source>
        <dbReference type="EMBL" id="ACZ38623.1"/>
    </source>
</evidence>
<evidence type="ECO:0000256" key="3">
    <source>
        <dbReference type="ARBA" id="ARBA00012191"/>
    </source>
</evidence>
<feature type="transmembrane region" description="Helical" evidence="13">
    <location>
        <begin position="132"/>
        <end position="152"/>
    </location>
</feature>